<feature type="signal peptide" evidence="6">
    <location>
        <begin position="1"/>
        <end position="24"/>
    </location>
</feature>
<dbReference type="GO" id="GO:0008233">
    <property type="term" value="F:peptidase activity"/>
    <property type="evidence" value="ECO:0007669"/>
    <property type="project" value="UniProtKB-KW"/>
</dbReference>
<evidence type="ECO:0000256" key="2">
    <source>
        <dbReference type="ARBA" id="ARBA00022670"/>
    </source>
</evidence>
<dbReference type="GO" id="GO:0006508">
    <property type="term" value="P:proteolysis"/>
    <property type="evidence" value="ECO:0007669"/>
    <property type="project" value="UniProtKB-KW"/>
</dbReference>
<comment type="caution">
    <text evidence="8">The sequence shown here is derived from an EMBL/GenBank/DDBJ whole genome shotgun (WGS) entry which is preliminary data.</text>
</comment>
<reference evidence="8 9" key="1">
    <citation type="submission" date="2018-06" db="EMBL/GenBank/DDBJ databases">
        <title>Genomic Encyclopedia of Type Strains, Phase III (KMG-III): the genomes of soil and plant-associated and newly described type strains.</title>
        <authorList>
            <person name="Whitman W."/>
        </authorList>
    </citation>
    <scope>NUCLEOTIDE SEQUENCE [LARGE SCALE GENOMIC DNA]</scope>
    <source>
        <strain evidence="8 9">JC5</strain>
    </source>
</reference>
<evidence type="ECO:0000256" key="3">
    <source>
        <dbReference type="ARBA" id="ARBA00022801"/>
    </source>
</evidence>
<dbReference type="Pfam" id="PF00082">
    <property type="entry name" value="Peptidase_S8"/>
    <property type="match status" value="1"/>
</dbReference>
<dbReference type="EMBL" id="QJSY01000063">
    <property type="protein sequence ID" value="PYE53446.1"/>
    <property type="molecule type" value="Genomic_DNA"/>
</dbReference>
<proteinExistence type="inferred from homology"/>
<name>A0ABX5PHF8_9GAMM</name>
<evidence type="ECO:0000313" key="9">
    <source>
        <dbReference type="Proteomes" id="UP000247584"/>
    </source>
</evidence>
<dbReference type="InterPro" id="IPR000209">
    <property type="entry name" value="Peptidase_S8/S53_dom"/>
</dbReference>
<dbReference type="SUPFAM" id="SSF52743">
    <property type="entry name" value="Subtilisin-like"/>
    <property type="match status" value="1"/>
</dbReference>
<evidence type="ECO:0000256" key="5">
    <source>
        <dbReference type="PROSITE-ProRule" id="PRU01240"/>
    </source>
</evidence>
<dbReference type="InterPro" id="IPR050131">
    <property type="entry name" value="Peptidase_S8_subtilisin-like"/>
</dbReference>
<evidence type="ECO:0000313" key="8">
    <source>
        <dbReference type="EMBL" id="PYE53446.1"/>
    </source>
</evidence>
<keyword evidence="2 5" id="KW-0645">Protease</keyword>
<comment type="similarity">
    <text evidence="1 5">Belongs to the peptidase S8 family.</text>
</comment>
<keyword evidence="6" id="KW-0732">Signal</keyword>
<dbReference type="Gene3D" id="3.40.50.200">
    <property type="entry name" value="Peptidase S8/S53 domain"/>
    <property type="match status" value="1"/>
</dbReference>
<feature type="domain" description="Peptidase S8/S53" evidence="7">
    <location>
        <begin position="169"/>
        <end position="505"/>
    </location>
</feature>
<dbReference type="PANTHER" id="PTHR43806:SF11">
    <property type="entry name" value="CEREVISIN-RELATED"/>
    <property type="match status" value="1"/>
</dbReference>
<feature type="active site" description="Charge relay system" evidence="5">
    <location>
        <position position="177"/>
    </location>
</feature>
<protein>
    <submittedName>
        <fullName evidence="8">Serine protease</fullName>
    </submittedName>
</protein>
<sequence>MRNNSLTLALVTLPLLLSANMALADSRIIVKWHDINQLKSIKDNTVVNGVLVTNVERSSFGGYSLIAADDTTLETGAIIQRLQQSGLFSYVVEDKVISLEKSSPSNMVTTDSSKKPAKSKTAIGYAIDLNKYKDPLVEKEFYHDVQKAFANGATSAFDAMTVFENNLGRKARVAIIDSGYFPHEDMVTPGEQARFVRAVSYYVSSGNYTYKNAVDCKTNDPNNSGLDSVCSASNIVEITEQSNNALDKSWKPSKFEYDAEKGENVPVEYEVCVNGHGLSVAGTIAAIQNNGKGISSAIGSDYVEIVPVKVIDSCSNDAWSSDIIKAIYWASESDDVFEGVTKISSAVDVINLSLGSSKPEICESGYNLLADAVKYANEKGIVVVASLGNEGIAGETFTPATCHGIIPVAANDSFGQLTDFSNFLSEQQTVSTIGQQVVTPTINTHIYKDPESYSIYCQGETTSCYAEKQGTSIAAPIVSGLVALVKMQNPSLNPDEIFEVIYNSGNEFHESEVGSVTSMFRKAPDNRIVNFKNTLIAANYKLHVGETSVTQLMGNVTANYTSDMISKYGKEKVCSTYKLDWSDIYQSNSHDVTFEVYGNNIVGSMTDANSTLIETEDMSPRTENSMVITKQYANYGVRVCKGNNCSAIEPFNFSSAEVNSSCL</sequence>
<evidence type="ECO:0000256" key="6">
    <source>
        <dbReference type="SAM" id="SignalP"/>
    </source>
</evidence>
<evidence type="ECO:0000256" key="1">
    <source>
        <dbReference type="ARBA" id="ARBA00011073"/>
    </source>
</evidence>
<dbReference type="PROSITE" id="PS51892">
    <property type="entry name" value="SUBTILASE"/>
    <property type="match status" value="1"/>
</dbReference>
<evidence type="ECO:0000259" key="7">
    <source>
        <dbReference type="Pfam" id="PF00082"/>
    </source>
</evidence>
<dbReference type="PANTHER" id="PTHR43806">
    <property type="entry name" value="PEPTIDASE S8"/>
    <property type="match status" value="1"/>
</dbReference>
<accession>A0ABX5PHF8</accession>
<gene>
    <name evidence="8" type="ORF">C8J23_1634</name>
</gene>
<dbReference type="PRINTS" id="PR00723">
    <property type="entry name" value="SUBTILISIN"/>
</dbReference>
<keyword evidence="9" id="KW-1185">Reference proteome</keyword>
<keyword evidence="3 5" id="KW-0378">Hydrolase</keyword>
<dbReference type="InterPro" id="IPR023828">
    <property type="entry name" value="Peptidase_S8_Ser-AS"/>
</dbReference>
<dbReference type="InterPro" id="IPR015500">
    <property type="entry name" value="Peptidase_S8_subtilisin-rel"/>
</dbReference>
<organism evidence="8 9">
    <name type="scientific">Shewanella chilikensis</name>
    <dbReference type="NCBI Taxonomy" id="558541"/>
    <lineage>
        <taxon>Bacteria</taxon>
        <taxon>Pseudomonadati</taxon>
        <taxon>Pseudomonadota</taxon>
        <taxon>Gammaproteobacteria</taxon>
        <taxon>Alteromonadales</taxon>
        <taxon>Shewanellaceae</taxon>
        <taxon>Shewanella</taxon>
    </lineage>
</organism>
<feature type="chain" id="PRO_5046051312" evidence="6">
    <location>
        <begin position="25"/>
        <end position="663"/>
    </location>
</feature>
<feature type="active site" description="Charge relay system" evidence="5">
    <location>
        <position position="276"/>
    </location>
</feature>
<feature type="active site" description="Charge relay system" evidence="5">
    <location>
        <position position="472"/>
    </location>
</feature>
<dbReference type="Proteomes" id="UP000247584">
    <property type="component" value="Unassembled WGS sequence"/>
</dbReference>
<evidence type="ECO:0000256" key="4">
    <source>
        <dbReference type="ARBA" id="ARBA00022825"/>
    </source>
</evidence>
<dbReference type="InterPro" id="IPR036852">
    <property type="entry name" value="Peptidase_S8/S53_dom_sf"/>
</dbReference>
<keyword evidence="4 5" id="KW-0720">Serine protease</keyword>
<dbReference type="RefSeq" id="WP_101057738.1">
    <property type="nucleotide sequence ID" value="NZ_BMXX01000068.1"/>
</dbReference>
<dbReference type="PROSITE" id="PS00138">
    <property type="entry name" value="SUBTILASE_SER"/>
    <property type="match status" value="1"/>
</dbReference>